<name>A0A5B8Y1I1_9DELT</name>
<dbReference type="SUPFAM" id="SSF48452">
    <property type="entry name" value="TPR-like"/>
    <property type="match status" value="1"/>
</dbReference>
<evidence type="ECO:0000256" key="1">
    <source>
        <dbReference type="SAM" id="Coils"/>
    </source>
</evidence>
<accession>A0A5B8Y1I1</accession>
<dbReference type="RefSeq" id="WP_146962762.1">
    <property type="nucleotide sequence ID" value="NZ_CP042467.1"/>
</dbReference>
<dbReference type="KEGG" id="bbae:FRD01_20275"/>
<keyword evidence="2" id="KW-0732">Signal</keyword>
<dbReference type="Proteomes" id="UP000321595">
    <property type="component" value="Chromosome"/>
</dbReference>
<keyword evidence="4" id="KW-1185">Reference proteome</keyword>
<keyword evidence="1" id="KW-0175">Coiled coil</keyword>
<organism evidence="3 4">
    <name type="scientific">Microvenator marinus</name>
    <dbReference type="NCBI Taxonomy" id="2600177"/>
    <lineage>
        <taxon>Bacteria</taxon>
        <taxon>Deltaproteobacteria</taxon>
        <taxon>Bradymonadales</taxon>
        <taxon>Microvenatoraceae</taxon>
        <taxon>Microvenator</taxon>
    </lineage>
</organism>
<dbReference type="OrthoDB" id="5394592at2"/>
<dbReference type="Gene3D" id="1.25.40.10">
    <property type="entry name" value="Tetratricopeptide repeat domain"/>
    <property type="match status" value="2"/>
</dbReference>
<dbReference type="AlphaFoldDB" id="A0A5B8Y1I1"/>
<feature type="coiled-coil region" evidence="1">
    <location>
        <begin position="220"/>
        <end position="254"/>
    </location>
</feature>
<proteinExistence type="predicted"/>
<dbReference type="PROSITE" id="PS51257">
    <property type="entry name" value="PROKAR_LIPOPROTEIN"/>
    <property type="match status" value="1"/>
</dbReference>
<reference evidence="3 4" key="1">
    <citation type="submission" date="2019-08" db="EMBL/GenBank/DDBJ databases">
        <authorList>
            <person name="Liang Q."/>
        </authorList>
    </citation>
    <scope>NUCLEOTIDE SEQUENCE [LARGE SCALE GENOMIC DNA]</scope>
    <source>
        <strain evidence="3 4">V1718</strain>
    </source>
</reference>
<feature type="signal peptide" evidence="2">
    <location>
        <begin position="1"/>
        <end position="21"/>
    </location>
</feature>
<protein>
    <submittedName>
        <fullName evidence="3">Uncharacterized protein</fullName>
    </submittedName>
</protein>
<feature type="chain" id="PRO_5022689969" evidence="2">
    <location>
        <begin position="22"/>
        <end position="377"/>
    </location>
</feature>
<evidence type="ECO:0000313" key="3">
    <source>
        <dbReference type="EMBL" id="QED29529.1"/>
    </source>
</evidence>
<evidence type="ECO:0000256" key="2">
    <source>
        <dbReference type="SAM" id="SignalP"/>
    </source>
</evidence>
<evidence type="ECO:0000313" key="4">
    <source>
        <dbReference type="Proteomes" id="UP000321595"/>
    </source>
</evidence>
<dbReference type="EMBL" id="CP042467">
    <property type="protein sequence ID" value="QED29529.1"/>
    <property type="molecule type" value="Genomic_DNA"/>
</dbReference>
<gene>
    <name evidence="3" type="ORF">FRD01_20275</name>
</gene>
<dbReference type="InterPro" id="IPR011990">
    <property type="entry name" value="TPR-like_helical_dom_sf"/>
</dbReference>
<sequence>MKRLLVVFFLAFGTLAGCATARTYGDQEFEKGNYNAALTRYEQAFAEGEKDWRAYHNAAKASLATADFSKAERYYAQAIRLGADIEVARELAAFYVKTSNYVSAVQMYQYLLNYEKDPRPVYTNLGAALMYAGKPLEGESFLLMAQQLDPVAKVPYLNLGILYDQHLRQPQHSLGFYKCFLTYATDEDPNRVKVDQRIRELAAKYPSAANRTIECGKPYSPDLETKSVNLKAEMEKVEKEYELFEGQAKSEESKEVVIEKMVEEDSPEKEKGTSEADRRYLIGDYEEATRIYMDQQVSKLTPLQVRRLAIGLSRLQKHAEAEMWITMALGQEETPELVRAALVSLKAIEKQDKVDELCQKFKDRAEYKEALEPCNGP</sequence>